<dbReference type="EMBL" id="CP092871">
    <property type="protein sequence ID" value="UYV71908.1"/>
    <property type="molecule type" value="Genomic_DNA"/>
</dbReference>
<organism evidence="2 3">
    <name type="scientific">Cordylochernes scorpioides</name>
    <dbReference type="NCBI Taxonomy" id="51811"/>
    <lineage>
        <taxon>Eukaryota</taxon>
        <taxon>Metazoa</taxon>
        <taxon>Ecdysozoa</taxon>
        <taxon>Arthropoda</taxon>
        <taxon>Chelicerata</taxon>
        <taxon>Arachnida</taxon>
        <taxon>Pseudoscorpiones</taxon>
        <taxon>Cheliferoidea</taxon>
        <taxon>Chernetidae</taxon>
        <taxon>Cordylochernes</taxon>
    </lineage>
</organism>
<reference evidence="2 3" key="1">
    <citation type="submission" date="2022-01" db="EMBL/GenBank/DDBJ databases">
        <title>A chromosomal length assembly of Cordylochernes scorpioides.</title>
        <authorList>
            <person name="Zeh D."/>
            <person name="Zeh J."/>
        </authorList>
    </citation>
    <scope>NUCLEOTIDE SEQUENCE [LARGE SCALE GENOMIC DNA]</scope>
    <source>
        <strain evidence="2">IN4F17</strain>
        <tissue evidence="2">Whole Body</tissue>
    </source>
</reference>
<protein>
    <recommendedName>
        <fullName evidence="4">Transposase</fullName>
    </recommendedName>
</protein>
<gene>
    <name evidence="2" type="ORF">LAZ67_9001039</name>
</gene>
<evidence type="ECO:0000256" key="1">
    <source>
        <dbReference type="SAM" id="MobiDB-lite"/>
    </source>
</evidence>
<dbReference type="Proteomes" id="UP001235939">
    <property type="component" value="Chromosome 09"/>
</dbReference>
<dbReference type="InterPro" id="IPR036397">
    <property type="entry name" value="RNaseH_sf"/>
</dbReference>
<evidence type="ECO:0008006" key="4">
    <source>
        <dbReference type="Google" id="ProtNLM"/>
    </source>
</evidence>
<accession>A0ABY6KW48</accession>
<evidence type="ECO:0000313" key="2">
    <source>
        <dbReference type="EMBL" id="UYV71908.1"/>
    </source>
</evidence>
<evidence type="ECO:0000313" key="3">
    <source>
        <dbReference type="Proteomes" id="UP001235939"/>
    </source>
</evidence>
<feature type="region of interest" description="Disordered" evidence="1">
    <location>
        <begin position="1"/>
        <end position="22"/>
    </location>
</feature>
<dbReference type="Gene3D" id="3.30.420.10">
    <property type="entry name" value="Ribonuclease H-like superfamily/Ribonuclease H"/>
    <property type="match status" value="1"/>
</dbReference>
<proteinExistence type="predicted"/>
<feature type="non-terminal residue" evidence="2">
    <location>
        <position position="145"/>
    </location>
</feature>
<name>A0ABY6KW48_9ARAC</name>
<keyword evidence="3" id="KW-1185">Reference proteome</keyword>
<sequence length="145" mass="16541">MDETWVHHYSQKPNSSGSSGRKRSITFAGKVMACVFRDAKWILLIDYLEKAEILQDNAPAHTSVLAMGKLWDLAPSYFHLFPHLKKFISEKRFASNEEHSRLIIFGKNSDIGETGPNEIIVKRAFIAARNHFAKPVPYSKNRPLD</sequence>